<dbReference type="AlphaFoldDB" id="A0A3B1AJF6"/>
<keyword evidence="1" id="KW-0028">Amino-acid biosynthesis</keyword>
<proteinExistence type="inferred from homology"/>
<dbReference type="Gene3D" id="3.30.200.20">
    <property type="entry name" value="Phosphorylase Kinase, domain 1"/>
    <property type="match status" value="1"/>
</dbReference>
<evidence type="ECO:0000256" key="6">
    <source>
        <dbReference type="ARBA" id="ARBA00022840"/>
    </source>
</evidence>
<dbReference type="HAMAP" id="MF_00301">
    <property type="entry name" value="Homoser_kinase_2"/>
    <property type="match status" value="1"/>
</dbReference>
<accession>A0A3B1AJF6</accession>
<evidence type="ECO:0000256" key="3">
    <source>
        <dbReference type="ARBA" id="ARBA00022697"/>
    </source>
</evidence>
<protein>
    <submittedName>
        <fullName evidence="9">Homoserine kinase</fullName>
        <ecNumber evidence="9">2.7.1.39</ecNumber>
    </submittedName>
</protein>
<dbReference type="PANTHER" id="PTHR21064:SF6">
    <property type="entry name" value="AMINOGLYCOSIDE PHOSPHOTRANSFERASE DOMAIN-CONTAINING PROTEIN"/>
    <property type="match status" value="1"/>
</dbReference>
<sequence length="323" mass="36949">MSVYTSIEQSELEAFIAHYPLGKLVAFQGISAGIENTNYFVTTSKGEFVLTIFETVGEQELPYFLNLMAYLAEHDFPSAHPVADETGQYMRRLKDKPAALVHKLQGQHIKQANLAQCREMGRALGHMHTVGQQFTANRDNQRGLDWWLTATDKVIYKLPKTQQAQLRDEIEFQQQQLHPSLPRGVIHADLFRDNALFDGDKLTGIIDFYYACQDVLLYDLAITVNDWCVTESGELNNELVTVLIASYQTKRALSQIEIDNWPRMLRAAALRFWLSRSLDWHFPRDGELTHSHDPDVFQHILSLRTTSKNTLLDLLKPVDNSVD</sequence>
<dbReference type="GO" id="GO:0005524">
    <property type="term" value="F:ATP binding"/>
    <property type="evidence" value="ECO:0007669"/>
    <property type="project" value="UniProtKB-KW"/>
</dbReference>
<dbReference type="Gene3D" id="3.90.1200.10">
    <property type="match status" value="1"/>
</dbReference>
<dbReference type="Pfam" id="PF01636">
    <property type="entry name" value="APH"/>
    <property type="match status" value="1"/>
</dbReference>
<dbReference type="GO" id="GO:0009088">
    <property type="term" value="P:threonine biosynthetic process"/>
    <property type="evidence" value="ECO:0007669"/>
    <property type="project" value="UniProtKB-KW"/>
</dbReference>
<dbReference type="CDD" id="cd05153">
    <property type="entry name" value="HomoserineK_II"/>
    <property type="match status" value="1"/>
</dbReference>
<comment type="similarity">
    <text evidence="7">Belongs to the pseudomonas-type ThrB family.</text>
</comment>
<keyword evidence="3" id="KW-0791">Threonine biosynthesis</keyword>
<dbReference type="NCBIfam" id="NF003558">
    <property type="entry name" value="PRK05231.1"/>
    <property type="match status" value="1"/>
</dbReference>
<dbReference type="EC" id="2.7.1.39" evidence="9"/>
<dbReference type="PANTHER" id="PTHR21064">
    <property type="entry name" value="AMINOGLYCOSIDE PHOSPHOTRANSFERASE DOMAIN-CONTAINING PROTEIN-RELATED"/>
    <property type="match status" value="1"/>
</dbReference>
<dbReference type="EMBL" id="UOFS01000042">
    <property type="protein sequence ID" value="VAX00153.1"/>
    <property type="molecule type" value="Genomic_DNA"/>
</dbReference>
<keyword evidence="4" id="KW-0547">Nucleotide-binding</keyword>
<evidence type="ECO:0000256" key="2">
    <source>
        <dbReference type="ARBA" id="ARBA00022679"/>
    </source>
</evidence>
<dbReference type="SUPFAM" id="SSF56112">
    <property type="entry name" value="Protein kinase-like (PK-like)"/>
    <property type="match status" value="1"/>
</dbReference>
<dbReference type="InterPro" id="IPR005280">
    <property type="entry name" value="Homoserine_kinase_II"/>
</dbReference>
<evidence type="ECO:0000256" key="1">
    <source>
        <dbReference type="ARBA" id="ARBA00022605"/>
    </source>
</evidence>
<dbReference type="InterPro" id="IPR011009">
    <property type="entry name" value="Kinase-like_dom_sf"/>
</dbReference>
<keyword evidence="6" id="KW-0067">ATP-binding</keyword>
<evidence type="ECO:0000313" key="9">
    <source>
        <dbReference type="EMBL" id="VAX00153.1"/>
    </source>
</evidence>
<evidence type="ECO:0000256" key="5">
    <source>
        <dbReference type="ARBA" id="ARBA00022777"/>
    </source>
</evidence>
<keyword evidence="5 9" id="KW-0418">Kinase</keyword>
<reference evidence="9" key="1">
    <citation type="submission" date="2018-06" db="EMBL/GenBank/DDBJ databases">
        <authorList>
            <person name="Zhirakovskaya E."/>
        </authorList>
    </citation>
    <scope>NUCLEOTIDE SEQUENCE</scope>
</reference>
<dbReference type="InterPro" id="IPR002575">
    <property type="entry name" value="Aminoglycoside_PTrfase"/>
</dbReference>
<name>A0A3B1AJF6_9ZZZZ</name>
<gene>
    <name evidence="9" type="ORF">MNBD_GAMMA22-1155</name>
</gene>
<evidence type="ECO:0000259" key="8">
    <source>
        <dbReference type="Pfam" id="PF01636"/>
    </source>
</evidence>
<dbReference type="InterPro" id="IPR050249">
    <property type="entry name" value="Pseudomonas-type_ThrB"/>
</dbReference>
<keyword evidence="2 9" id="KW-0808">Transferase</keyword>
<dbReference type="NCBIfam" id="TIGR00938">
    <property type="entry name" value="thrB_alt"/>
    <property type="match status" value="1"/>
</dbReference>
<organism evidence="9">
    <name type="scientific">hydrothermal vent metagenome</name>
    <dbReference type="NCBI Taxonomy" id="652676"/>
    <lineage>
        <taxon>unclassified sequences</taxon>
        <taxon>metagenomes</taxon>
        <taxon>ecological metagenomes</taxon>
    </lineage>
</organism>
<evidence type="ECO:0000256" key="7">
    <source>
        <dbReference type="ARBA" id="ARBA00038240"/>
    </source>
</evidence>
<feature type="domain" description="Aminoglycoside phosphotransferase" evidence="8">
    <location>
        <begin position="28"/>
        <end position="241"/>
    </location>
</feature>
<evidence type="ECO:0000256" key="4">
    <source>
        <dbReference type="ARBA" id="ARBA00022741"/>
    </source>
</evidence>
<dbReference type="GO" id="GO:0004413">
    <property type="term" value="F:homoserine kinase activity"/>
    <property type="evidence" value="ECO:0007669"/>
    <property type="project" value="UniProtKB-EC"/>
</dbReference>